<dbReference type="Gene3D" id="3.30.70.100">
    <property type="match status" value="3"/>
</dbReference>
<dbReference type="InterPro" id="IPR017969">
    <property type="entry name" value="Heavy-metal-associated_CS"/>
</dbReference>
<proteinExistence type="predicted"/>
<comment type="subcellular location">
    <subcellularLocation>
        <location evidence="1">Endomembrane system</location>
        <topology evidence="1">Multi-pass membrane protein</topology>
    </subcellularLocation>
</comment>
<evidence type="ECO:0000256" key="2">
    <source>
        <dbReference type="ARBA" id="ARBA00022723"/>
    </source>
</evidence>
<dbReference type="PANTHER" id="PTHR43520:SF8">
    <property type="entry name" value="P-TYPE CU(+) TRANSPORTER"/>
    <property type="match status" value="1"/>
</dbReference>
<keyword evidence="6" id="KW-0186">Copper</keyword>
<organism evidence="8 9">
    <name type="scientific">Euroglyphus maynei</name>
    <name type="common">Mayne's house dust mite</name>
    <dbReference type="NCBI Taxonomy" id="6958"/>
    <lineage>
        <taxon>Eukaryota</taxon>
        <taxon>Metazoa</taxon>
        <taxon>Ecdysozoa</taxon>
        <taxon>Arthropoda</taxon>
        <taxon>Chelicerata</taxon>
        <taxon>Arachnida</taxon>
        <taxon>Acari</taxon>
        <taxon>Acariformes</taxon>
        <taxon>Sarcoptiformes</taxon>
        <taxon>Astigmata</taxon>
        <taxon>Psoroptidia</taxon>
        <taxon>Analgoidea</taxon>
        <taxon>Pyroglyphidae</taxon>
        <taxon>Pyroglyphinae</taxon>
        <taxon>Euroglyphus</taxon>
    </lineage>
</organism>
<dbReference type="EMBL" id="MUJZ01034605">
    <property type="protein sequence ID" value="OTF77046.1"/>
    <property type="molecule type" value="Genomic_DNA"/>
</dbReference>
<dbReference type="AlphaFoldDB" id="A0A1Y3BBU9"/>
<dbReference type="GO" id="GO:0005507">
    <property type="term" value="F:copper ion binding"/>
    <property type="evidence" value="ECO:0007669"/>
    <property type="project" value="InterPro"/>
</dbReference>
<gene>
    <name evidence="8" type="ORF">BLA29_008026</name>
</gene>
<dbReference type="PROSITE" id="PS01047">
    <property type="entry name" value="HMA_1"/>
    <property type="match status" value="2"/>
</dbReference>
<dbReference type="InterPro" id="IPR006122">
    <property type="entry name" value="HMA_Cu_ion-bd"/>
</dbReference>
<keyword evidence="2" id="KW-0479">Metal-binding</keyword>
<dbReference type="PRINTS" id="PR00942">
    <property type="entry name" value="CUATPASEI"/>
</dbReference>
<name>A0A1Y3BBU9_EURMA</name>
<dbReference type="OrthoDB" id="432719at2759"/>
<dbReference type="InterPro" id="IPR006121">
    <property type="entry name" value="HMA_dom"/>
</dbReference>
<reference evidence="8 9" key="1">
    <citation type="submission" date="2017-03" db="EMBL/GenBank/DDBJ databases">
        <title>Genome Survey of Euroglyphus maynei.</title>
        <authorList>
            <person name="Arlian L.G."/>
            <person name="Morgan M.S."/>
            <person name="Rider S.D."/>
        </authorList>
    </citation>
    <scope>NUCLEOTIDE SEQUENCE [LARGE SCALE GENOMIC DNA]</scope>
    <source>
        <strain evidence="8">Arlian Lab</strain>
        <tissue evidence="8">Whole body</tissue>
    </source>
</reference>
<dbReference type="GO" id="GO:0016020">
    <property type="term" value="C:membrane"/>
    <property type="evidence" value="ECO:0007669"/>
    <property type="project" value="TreeGrafter"/>
</dbReference>
<evidence type="ECO:0000313" key="8">
    <source>
        <dbReference type="EMBL" id="OTF77046.1"/>
    </source>
</evidence>
<feature type="domain" description="HMA" evidence="7">
    <location>
        <begin position="182"/>
        <end position="214"/>
    </location>
</feature>
<accession>A0A1Y3BBU9</accession>
<dbReference type="InterPro" id="IPR036163">
    <property type="entry name" value="HMA_dom_sf"/>
</dbReference>
<evidence type="ECO:0000256" key="5">
    <source>
        <dbReference type="ARBA" id="ARBA00022967"/>
    </source>
</evidence>
<feature type="non-terminal residue" evidence="8">
    <location>
        <position position="214"/>
    </location>
</feature>
<evidence type="ECO:0000259" key="7">
    <source>
        <dbReference type="PROSITE" id="PS50846"/>
    </source>
</evidence>
<keyword evidence="3" id="KW-0813">Transport</keyword>
<feature type="domain" description="HMA" evidence="7">
    <location>
        <begin position="10"/>
        <end position="76"/>
    </location>
</feature>
<dbReference type="Pfam" id="PF00403">
    <property type="entry name" value="HMA"/>
    <property type="match status" value="3"/>
</dbReference>
<evidence type="ECO:0000256" key="1">
    <source>
        <dbReference type="ARBA" id="ARBA00004127"/>
    </source>
</evidence>
<comment type="caution">
    <text evidence="8">The sequence shown here is derived from an EMBL/GenBank/DDBJ whole genome shotgun (WGS) entry which is preliminary data.</text>
</comment>
<keyword evidence="5" id="KW-1278">Translocase</keyword>
<dbReference type="PROSITE" id="PS50846">
    <property type="entry name" value="HMA_2"/>
    <property type="match status" value="3"/>
</dbReference>
<dbReference type="GO" id="GO:0055070">
    <property type="term" value="P:copper ion homeostasis"/>
    <property type="evidence" value="ECO:0007669"/>
    <property type="project" value="TreeGrafter"/>
</dbReference>
<evidence type="ECO:0000256" key="4">
    <source>
        <dbReference type="ARBA" id="ARBA00022842"/>
    </source>
</evidence>
<sequence>MEKTKEFDIKIYWLQIDGLSCHSCIDTIKKNLSELPGSVNIEIYLEDGKAFLEFDPQFIRIDRIIERIEELGFDCRLLDDVDDAESNTTITIFVEGMTCKSCTDNIETNLMKINGIHKVKADLMTKQVTITYQSSLITKDEILERIECLGFEYQTESNKQIADEIINIEMESTLDNKGKNLNKCFITITGMTCSSCVAKIERNLSKITGIHGIL</sequence>
<dbReference type="FunFam" id="3.30.70.100:FF:000001">
    <property type="entry name" value="ATPase copper transporting beta"/>
    <property type="match status" value="2"/>
</dbReference>
<keyword evidence="3" id="KW-0187">Copper transport</keyword>
<dbReference type="SUPFAM" id="SSF55008">
    <property type="entry name" value="HMA, heavy metal-associated domain"/>
    <property type="match status" value="3"/>
</dbReference>
<dbReference type="NCBIfam" id="TIGR00003">
    <property type="entry name" value="copper ion binding protein"/>
    <property type="match status" value="2"/>
</dbReference>
<keyword evidence="3" id="KW-0406">Ion transport</keyword>
<protein>
    <recommendedName>
        <fullName evidence="7">HMA domain-containing protein</fullName>
    </recommendedName>
</protein>
<dbReference type="Proteomes" id="UP000194236">
    <property type="component" value="Unassembled WGS sequence"/>
</dbReference>
<keyword evidence="9" id="KW-1185">Reference proteome</keyword>
<keyword evidence="4" id="KW-0460">Magnesium</keyword>
<evidence type="ECO:0000256" key="3">
    <source>
        <dbReference type="ARBA" id="ARBA00022796"/>
    </source>
</evidence>
<dbReference type="GO" id="GO:0043682">
    <property type="term" value="F:P-type divalent copper transporter activity"/>
    <property type="evidence" value="ECO:0007669"/>
    <property type="project" value="TreeGrafter"/>
</dbReference>
<evidence type="ECO:0000256" key="6">
    <source>
        <dbReference type="ARBA" id="ARBA00023008"/>
    </source>
</evidence>
<dbReference type="CDD" id="cd00371">
    <property type="entry name" value="HMA"/>
    <property type="match status" value="3"/>
</dbReference>
<feature type="domain" description="HMA" evidence="7">
    <location>
        <begin position="88"/>
        <end position="154"/>
    </location>
</feature>
<evidence type="ECO:0000313" key="9">
    <source>
        <dbReference type="Proteomes" id="UP000194236"/>
    </source>
</evidence>
<dbReference type="PANTHER" id="PTHR43520">
    <property type="entry name" value="ATP7, ISOFORM B"/>
    <property type="match status" value="1"/>
</dbReference>